<feature type="non-terminal residue" evidence="1">
    <location>
        <position position="125"/>
    </location>
</feature>
<dbReference type="EMBL" id="BMAR01000010">
    <property type="protein sequence ID" value="GFR45681.1"/>
    <property type="molecule type" value="Genomic_DNA"/>
</dbReference>
<gene>
    <name evidence="1" type="ORF">Agub_g7095</name>
</gene>
<dbReference type="AlphaFoldDB" id="A0AAD3HM61"/>
<reference evidence="1 2" key="1">
    <citation type="journal article" date="2021" name="Sci. Rep.">
        <title>Genome sequencing of the multicellular alga Astrephomene provides insights into convergent evolution of germ-soma differentiation.</title>
        <authorList>
            <person name="Yamashita S."/>
            <person name="Yamamoto K."/>
            <person name="Matsuzaki R."/>
            <person name="Suzuki S."/>
            <person name="Yamaguchi H."/>
            <person name="Hirooka S."/>
            <person name="Minakuchi Y."/>
            <person name="Miyagishima S."/>
            <person name="Kawachi M."/>
            <person name="Toyoda A."/>
            <person name="Nozaki H."/>
        </authorList>
    </citation>
    <scope>NUCLEOTIDE SEQUENCE [LARGE SCALE GENOMIC DNA]</scope>
    <source>
        <strain evidence="1 2">NIES-4017</strain>
    </source>
</reference>
<feature type="non-terminal residue" evidence="1">
    <location>
        <position position="1"/>
    </location>
</feature>
<evidence type="ECO:0000313" key="2">
    <source>
        <dbReference type="Proteomes" id="UP001054857"/>
    </source>
</evidence>
<organism evidence="1 2">
    <name type="scientific">Astrephomene gubernaculifera</name>
    <dbReference type="NCBI Taxonomy" id="47775"/>
    <lineage>
        <taxon>Eukaryota</taxon>
        <taxon>Viridiplantae</taxon>
        <taxon>Chlorophyta</taxon>
        <taxon>core chlorophytes</taxon>
        <taxon>Chlorophyceae</taxon>
        <taxon>CS clade</taxon>
        <taxon>Chlamydomonadales</taxon>
        <taxon>Astrephomenaceae</taxon>
        <taxon>Astrephomene</taxon>
    </lineage>
</organism>
<comment type="caution">
    <text evidence="1">The sequence shown here is derived from an EMBL/GenBank/DDBJ whole genome shotgun (WGS) entry which is preliminary data.</text>
</comment>
<accession>A0AAD3HM61</accession>
<dbReference type="Proteomes" id="UP001054857">
    <property type="component" value="Unassembled WGS sequence"/>
</dbReference>
<sequence length="125" mass="14135">PLQGVTPAGTPGSVAVMDPMELELLSIASQSLQPIARRHSGLAPSTSNLTLGAMPFDQKELGRHKQQLHRRHSVSEFLQQQQQQQQWQRQLPQQQQQQLHQQVQQQWSAQHLNQQIPHLSMSISG</sequence>
<protein>
    <submittedName>
        <fullName evidence="1">Uncharacterized protein</fullName>
    </submittedName>
</protein>
<name>A0AAD3HM61_9CHLO</name>
<evidence type="ECO:0000313" key="1">
    <source>
        <dbReference type="EMBL" id="GFR45681.1"/>
    </source>
</evidence>
<keyword evidence="2" id="KW-1185">Reference proteome</keyword>
<proteinExistence type="predicted"/>